<feature type="region of interest" description="Disordered" evidence="1">
    <location>
        <begin position="770"/>
        <end position="803"/>
    </location>
</feature>
<evidence type="ECO:0000256" key="1">
    <source>
        <dbReference type="SAM" id="MobiDB-lite"/>
    </source>
</evidence>
<feature type="compositionally biased region" description="Acidic residues" evidence="1">
    <location>
        <begin position="843"/>
        <end position="854"/>
    </location>
</feature>
<evidence type="ECO:0000313" key="2">
    <source>
        <dbReference type="EMBL" id="REH37098.1"/>
    </source>
</evidence>
<feature type="region of interest" description="Disordered" evidence="1">
    <location>
        <begin position="839"/>
        <end position="951"/>
    </location>
</feature>
<feature type="compositionally biased region" description="Acidic residues" evidence="1">
    <location>
        <begin position="904"/>
        <end position="924"/>
    </location>
</feature>
<feature type="compositionally biased region" description="Low complexity" evidence="1">
    <location>
        <begin position="196"/>
        <end position="205"/>
    </location>
</feature>
<dbReference type="EMBL" id="QUNO01000015">
    <property type="protein sequence ID" value="REH37098.1"/>
    <property type="molecule type" value="Genomic_DNA"/>
</dbReference>
<dbReference type="RefSeq" id="WP_116179253.1">
    <property type="nucleotide sequence ID" value="NZ_CP144375.1"/>
</dbReference>
<feature type="compositionally biased region" description="Gly residues" evidence="1">
    <location>
        <begin position="255"/>
        <end position="266"/>
    </location>
</feature>
<organism evidence="2 3">
    <name type="scientific">Kutzneria buriramensis</name>
    <dbReference type="NCBI Taxonomy" id="1045776"/>
    <lineage>
        <taxon>Bacteria</taxon>
        <taxon>Bacillati</taxon>
        <taxon>Actinomycetota</taxon>
        <taxon>Actinomycetes</taxon>
        <taxon>Pseudonocardiales</taxon>
        <taxon>Pseudonocardiaceae</taxon>
        <taxon>Kutzneria</taxon>
    </lineage>
</organism>
<feature type="region of interest" description="Disordered" evidence="1">
    <location>
        <begin position="188"/>
        <end position="437"/>
    </location>
</feature>
<dbReference type="AlphaFoldDB" id="A0A3E0H3J6"/>
<protein>
    <submittedName>
        <fullName evidence="2">Uncharacterized protein</fullName>
    </submittedName>
</protein>
<feature type="compositionally biased region" description="Polar residues" evidence="1">
    <location>
        <begin position="318"/>
        <end position="327"/>
    </location>
</feature>
<name>A0A3E0H3J6_9PSEU</name>
<dbReference type="OrthoDB" id="3298759at2"/>
<feature type="compositionally biased region" description="Low complexity" evidence="1">
    <location>
        <begin position="375"/>
        <end position="397"/>
    </location>
</feature>
<feature type="region of interest" description="Disordered" evidence="1">
    <location>
        <begin position="555"/>
        <end position="643"/>
    </location>
</feature>
<feature type="compositionally biased region" description="Gly residues" evidence="1">
    <location>
        <begin position="331"/>
        <end position="340"/>
    </location>
</feature>
<feature type="compositionally biased region" description="Gly residues" evidence="1">
    <location>
        <begin position="422"/>
        <end position="437"/>
    </location>
</feature>
<evidence type="ECO:0000313" key="3">
    <source>
        <dbReference type="Proteomes" id="UP000256269"/>
    </source>
</evidence>
<feature type="compositionally biased region" description="Gly residues" evidence="1">
    <location>
        <begin position="280"/>
        <end position="295"/>
    </location>
</feature>
<comment type="caution">
    <text evidence="2">The sequence shown here is derived from an EMBL/GenBank/DDBJ whole genome shotgun (WGS) entry which is preliminary data.</text>
</comment>
<gene>
    <name evidence="2" type="ORF">BCF44_115102</name>
</gene>
<proteinExistence type="predicted"/>
<reference evidence="2 3" key="1">
    <citation type="submission" date="2018-08" db="EMBL/GenBank/DDBJ databases">
        <title>Genomic Encyclopedia of Archaeal and Bacterial Type Strains, Phase II (KMG-II): from individual species to whole genera.</title>
        <authorList>
            <person name="Goeker M."/>
        </authorList>
    </citation>
    <scope>NUCLEOTIDE SEQUENCE [LARGE SCALE GENOMIC DNA]</scope>
    <source>
        <strain evidence="2 3">DSM 45791</strain>
    </source>
</reference>
<feature type="compositionally biased region" description="Gly residues" evidence="1">
    <location>
        <begin position="623"/>
        <end position="633"/>
    </location>
</feature>
<sequence>MPDPSEDNNNPGEGTADDFTTWDWHKIMTAIVGYYGDATDTGLSNPTTLYTAANTLEYVKNALTMVAQSIRDQADALSYGDDAPWKGAAAESFNTLMYQLGQNIKANAQVLAGDVAADDIPSQVYANGQRLETAINTIHAIDHWYAQQAIARGVHVVNGLVMVHEDQQVVDAMTHDMRTVITNLSSHYQVNNDGFTPPSTDNNPGPNTPPPGGGDIPPPPGGDNNPFGNGPNPFGDNNPFGSNDPFGSNPNFDPTGGGGGGGGGGSNFTPPPLKDFNMPGGDGSGGGGAGGGGGSDFTPPPLSNFPGGGNPADLTNFPGGNNPSDLSNFPGGDGANGPGGLNPPPLSNFPGLSDNGANGGATDGFTPPALSNFPGLSNLGGNSDLGGSNSGLNNLSDPFKDGSGLDTSGLDKPGVSSFPGLGDSGVGGSGLGDSGLGGSGLGDSGLANNLASTAPPLSEFPGLGDTTTSGLGGAAGGPGSGMPMMPPGGMGGMGGAGQGNKEPGKSDASGLLNPIKFPGDLGDAVDPSGLLNGGGGASGGGGGLSGLDGLDGAKNLESFPGGGGADLPLSGFPGGTDVSDPALANLGGENGLGSDVTGLSTEGLAGGGTAGGPGSGMPMMPPGGMGGMGGAGQGNKEPGKSDASGLLNPMLFPGGTVDNAGDPSVLLAGGAGASGGSGGLSGLDLPQEQFPGDPAPIGLPDNGISVDNPSLPVQEAAQQPQQAMPGMPMMPGMGGMGAQQPGSKEGERSDASGLLTPDGSTFADHNALVGQPQGGAQPLQHHVHPGGTEHHQAEDEPAASPDRVARVDDGAGAEDFTAWDAGGAASAAVLPWLLGRRGRRDGEDEDLQTDAPAEDNDKWVQGDMRGVPAPAEQQHLATWRPEKVVGGAAVEQPVMRSSAAMPEPEPEPEADPDVAADGEEEEEPERTSADLLDRRSEQWDSRSSDVPGVLG</sequence>
<feature type="compositionally biased region" description="Gly residues" evidence="1">
    <location>
        <begin position="470"/>
        <end position="480"/>
    </location>
</feature>
<feature type="compositionally biased region" description="Pro residues" evidence="1">
    <location>
        <begin position="206"/>
        <end position="221"/>
    </location>
</feature>
<feature type="compositionally biased region" description="Gly residues" evidence="1">
    <location>
        <begin position="604"/>
        <end position="615"/>
    </location>
</feature>
<feature type="compositionally biased region" description="Low complexity" evidence="1">
    <location>
        <begin position="222"/>
        <end position="243"/>
    </location>
</feature>
<keyword evidence="3" id="KW-1185">Reference proteome</keyword>
<feature type="compositionally biased region" description="Gly residues" evidence="1">
    <location>
        <begin position="488"/>
        <end position="498"/>
    </location>
</feature>
<accession>A0A3E0H3J6</accession>
<feature type="compositionally biased region" description="Basic and acidic residues" evidence="1">
    <location>
        <begin position="925"/>
        <end position="943"/>
    </location>
</feature>
<dbReference type="Proteomes" id="UP000256269">
    <property type="component" value="Unassembled WGS sequence"/>
</dbReference>
<feature type="region of interest" description="Disordered" evidence="1">
    <location>
        <begin position="450"/>
        <end position="537"/>
    </location>
</feature>